<proteinExistence type="predicted"/>
<evidence type="ECO:0000313" key="2">
    <source>
        <dbReference type="Proteomes" id="UP000199101"/>
    </source>
</evidence>
<dbReference type="AlphaFoldDB" id="A0A1C3U8H7"/>
<organism evidence="1 2">
    <name type="scientific">Rhizobium multihospitium</name>
    <dbReference type="NCBI Taxonomy" id="410764"/>
    <lineage>
        <taxon>Bacteria</taxon>
        <taxon>Pseudomonadati</taxon>
        <taxon>Pseudomonadota</taxon>
        <taxon>Alphaproteobacteria</taxon>
        <taxon>Hyphomicrobiales</taxon>
        <taxon>Rhizobiaceae</taxon>
        <taxon>Rhizobium/Agrobacterium group</taxon>
        <taxon>Rhizobium</taxon>
    </lineage>
</organism>
<dbReference type="Proteomes" id="UP000199101">
    <property type="component" value="Unassembled WGS sequence"/>
</dbReference>
<sequence>MIEDLYLDDTRLWLRKITHHDGVMQYKLCKKYPSEGNDPLAIVNIYLTSQEYDLLSTLAGKVVRKKRYDIVASAHCIDVFEDHLAGLVLCEFEAESAAGLETFALPPWIGRDVSDDPFFAGGCLASIDATQLAAKLSTLRSRAR</sequence>
<dbReference type="STRING" id="410764.GA0061103_1712"/>
<keyword evidence="2" id="KW-1185">Reference proteome</keyword>
<evidence type="ECO:0008006" key="3">
    <source>
        <dbReference type="Google" id="ProtNLM"/>
    </source>
</evidence>
<dbReference type="EMBL" id="FMAG01000001">
    <property type="protein sequence ID" value="SCB11804.1"/>
    <property type="molecule type" value="Genomic_DNA"/>
</dbReference>
<dbReference type="OrthoDB" id="9805588at2"/>
<dbReference type="RefSeq" id="WP_141694416.1">
    <property type="nucleotide sequence ID" value="NZ_FMAG01000001.1"/>
</dbReference>
<accession>A0A1C3U8H7</accession>
<evidence type="ECO:0000313" key="1">
    <source>
        <dbReference type="EMBL" id="SCB11804.1"/>
    </source>
</evidence>
<dbReference type="SUPFAM" id="SSF55154">
    <property type="entry name" value="CYTH-like phosphatases"/>
    <property type="match status" value="1"/>
</dbReference>
<dbReference type="InterPro" id="IPR033469">
    <property type="entry name" value="CYTH-like_dom_sf"/>
</dbReference>
<name>A0A1C3U8H7_9HYPH</name>
<dbReference type="Gene3D" id="2.40.320.10">
    <property type="entry name" value="Hypothetical Protein Pfu-838710-001"/>
    <property type="match status" value="1"/>
</dbReference>
<protein>
    <recommendedName>
        <fullName evidence="3">CYTH domain-containing protein</fullName>
    </recommendedName>
</protein>
<gene>
    <name evidence="1" type="ORF">GA0061103_1712</name>
</gene>
<reference evidence="2" key="1">
    <citation type="submission" date="2016-08" db="EMBL/GenBank/DDBJ databases">
        <authorList>
            <person name="Varghese N."/>
            <person name="Submissions Spin"/>
        </authorList>
    </citation>
    <scope>NUCLEOTIDE SEQUENCE [LARGE SCALE GENOMIC DNA]</scope>
    <source>
        <strain evidence="2">HAMBI 2975</strain>
    </source>
</reference>